<dbReference type="SUPFAM" id="SSF109604">
    <property type="entry name" value="HD-domain/PDEase-like"/>
    <property type="match status" value="1"/>
</dbReference>
<sequence length="196" mass="22129">MSSHFFAQLSRMKLINRWPLMRNVQSENVSEHSLQVAMVAHMLALIENRHFAGQLNPERAALMALYHDASEILTGDLPTPVKYQNQALATEYKKIEKLAEQRLLAMLPTEFVEDFRPLLDSGSQDAAHAAVVKAADTLCAYSKCLEELAAGNHEFTVAKRRLEAMLADRMTPAVRYFLDTFMASFSLTLDEMSQHD</sequence>
<dbReference type="HAMAP" id="MF_01100">
    <property type="entry name" value="5DNU"/>
    <property type="match status" value="1"/>
</dbReference>
<keyword evidence="6 10" id="KW-0963">Cytoplasm</keyword>
<feature type="binding site" evidence="10">
    <location>
        <position position="32"/>
    </location>
    <ligand>
        <name>substrate</name>
    </ligand>
</feature>
<dbReference type="Gene3D" id="1.10.3210.10">
    <property type="entry name" value="Hypothetical protein af1432"/>
    <property type="match status" value="1"/>
</dbReference>
<feature type="binding site" evidence="10">
    <location>
        <position position="68"/>
    </location>
    <ligand>
        <name>substrate</name>
    </ligand>
</feature>
<evidence type="ECO:0000259" key="11">
    <source>
        <dbReference type="PROSITE" id="PS51831"/>
    </source>
</evidence>
<feature type="binding site" evidence="10">
    <location>
        <position position="68"/>
    </location>
    <ligand>
        <name>a divalent metal cation</name>
        <dbReference type="ChEBI" id="CHEBI:60240"/>
    </ligand>
</feature>
<organism evidence="12 13">
    <name type="scientific">Pseudaeromonas paramecii</name>
    <dbReference type="NCBI Taxonomy" id="2138166"/>
    <lineage>
        <taxon>Bacteria</taxon>
        <taxon>Pseudomonadati</taxon>
        <taxon>Pseudomonadota</taxon>
        <taxon>Gammaproteobacteria</taxon>
        <taxon>Aeromonadales</taxon>
        <taxon>Aeromonadaceae</taxon>
        <taxon>Pseudaeromonas</taxon>
    </lineage>
</organism>
<dbReference type="PROSITE" id="PS51831">
    <property type="entry name" value="HD"/>
    <property type="match status" value="1"/>
</dbReference>
<comment type="function">
    <text evidence="10">Catalyzes the strictly specific dephosphorylation of 2'-deoxyribonucleoside 5'-monophosphates.</text>
</comment>
<dbReference type="InterPro" id="IPR022971">
    <property type="entry name" value="YfbR"/>
</dbReference>
<reference evidence="13" key="1">
    <citation type="journal article" date="2019" name="Int. J. Syst. Evol. Microbiol.">
        <title>The Global Catalogue of Microorganisms (GCM) 10K type strain sequencing project: providing services to taxonomists for standard genome sequencing and annotation.</title>
        <authorList>
            <consortium name="The Broad Institute Genomics Platform"/>
            <consortium name="The Broad Institute Genome Sequencing Center for Infectious Disease"/>
            <person name="Wu L."/>
            <person name="Ma J."/>
        </authorList>
    </citation>
    <scope>NUCLEOTIDE SEQUENCE [LARGE SCALE GENOMIC DNA]</scope>
    <source>
        <strain evidence="13">JCM 32226</strain>
    </source>
</reference>
<keyword evidence="8 10" id="KW-0547">Nucleotide-binding</keyword>
<comment type="subcellular location">
    <subcellularLocation>
        <location evidence="10">Cytoplasm</location>
    </subcellularLocation>
</comment>
<evidence type="ECO:0000256" key="4">
    <source>
        <dbReference type="ARBA" id="ARBA00011738"/>
    </source>
</evidence>
<evidence type="ECO:0000313" key="13">
    <source>
        <dbReference type="Proteomes" id="UP001501321"/>
    </source>
</evidence>
<evidence type="ECO:0000256" key="5">
    <source>
        <dbReference type="ARBA" id="ARBA00012964"/>
    </source>
</evidence>
<comment type="caution">
    <text evidence="12">The sequence shown here is derived from an EMBL/GenBank/DDBJ whole genome shotgun (WGS) entry which is preliminary data.</text>
</comment>
<keyword evidence="7 10" id="KW-0479">Metal-binding</keyword>
<evidence type="ECO:0000256" key="10">
    <source>
        <dbReference type="HAMAP-Rule" id="MF_01100"/>
    </source>
</evidence>
<dbReference type="SMART" id="SM00471">
    <property type="entry name" value="HDc"/>
    <property type="match status" value="1"/>
</dbReference>
<feature type="domain" description="HD" evidence="11">
    <location>
        <begin position="29"/>
        <end position="141"/>
    </location>
</feature>
<comment type="cofactor">
    <cofactor evidence="2">
        <name>Mn(2+)</name>
        <dbReference type="ChEBI" id="CHEBI:29035"/>
    </cofactor>
</comment>
<evidence type="ECO:0000256" key="3">
    <source>
        <dbReference type="ARBA" id="ARBA00001941"/>
    </source>
</evidence>
<dbReference type="NCBIfam" id="NF003009">
    <property type="entry name" value="PRK03826.1"/>
    <property type="match status" value="1"/>
</dbReference>
<dbReference type="RefSeq" id="WP_345010656.1">
    <property type="nucleotide sequence ID" value="NZ_BAABFC010000007.1"/>
</dbReference>
<comment type="similarity">
    <text evidence="10">Belongs to the 5DNU family.</text>
</comment>
<dbReference type="InterPro" id="IPR039356">
    <property type="entry name" value="YfbR/HDDC2"/>
</dbReference>
<evidence type="ECO:0000313" key="12">
    <source>
        <dbReference type="EMBL" id="GAA4495857.1"/>
    </source>
</evidence>
<evidence type="ECO:0000256" key="7">
    <source>
        <dbReference type="ARBA" id="ARBA00022723"/>
    </source>
</evidence>
<evidence type="ECO:0000256" key="6">
    <source>
        <dbReference type="ARBA" id="ARBA00022490"/>
    </source>
</evidence>
<name>A0ABP8Q0Z2_9GAMM</name>
<feature type="binding site" evidence="10">
    <location>
        <begin position="17"/>
        <end position="18"/>
    </location>
    <ligand>
        <name>substrate</name>
    </ligand>
</feature>
<proteinExistence type="inferred from homology"/>
<dbReference type="PANTHER" id="PTHR11845">
    <property type="entry name" value="5'-DEOXYNUCLEOTIDASE HDDC2"/>
    <property type="match status" value="1"/>
</dbReference>
<keyword evidence="13" id="KW-1185">Reference proteome</keyword>
<comment type="subunit">
    <text evidence="4 10">Homodimer.</text>
</comment>
<gene>
    <name evidence="12" type="primary">yfbR</name>
    <name evidence="12" type="ORF">GCM10023095_09810</name>
</gene>
<comment type="catalytic activity">
    <reaction evidence="1 10">
        <text>a 2'-deoxyribonucleoside 5'-phosphate + H2O = a 2'-deoxyribonucleoside + phosphate</text>
        <dbReference type="Rhea" id="RHEA:36167"/>
        <dbReference type="ChEBI" id="CHEBI:15377"/>
        <dbReference type="ChEBI" id="CHEBI:18274"/>
        <dbReference type="ChEBI" id="CHEBI:43474"/>
        <dbReference type="ChEBI" id="CHEBI:65317"/>
        <dbReference type="EC" id="3.1.3.89"/>
    </reaction>
</comment>
<accession>A0ABP8Q0Z2</accession>
<dbReference type="InterPro" id="IPR006674">
    <property type="entry name" value="HD_domain"/>
</dbReference>
<dbReference type="EC" id="3.1.3.89" evidence="5"/>
<dbReference type="PANTHER" id="PTHR11845:SF13">
    <property type="entry name" value="5'-DEOXYNUCLEOTIDASE HDDC2"/>
    <property type="match status" value="1"/>
</dbReference>
<feature type="binding site" evidence="10">
    <location>
        <position position="32"/>
    </location>
    <ligand>
        <name>a divalent metal cation</name>
        <dbReference type="ChEBI" id="CHEBI:60240"/>
    </ligand>
</feature>
<dbReference type="EMBL" id="BAABFC010000007">
    <property type="protein sequence ID" value="GAA4495857.1"/>
    <property type="molecule type" value="Genomic_DNA"/>
</dbReference>
<evidence type="ECO:0000256" key="2">
    <source>
        <dbReference type="ARBA" id="ARBA00001936"/>
    </source>
</evidence>
<feature type="site" description="Appears to be important in orienting the phosphate for catalysis" evidence="10">
    <location>
        <position position="17"/>
    </location>
</feature>
<comment type="cofactor">
    <cofactor evidence="3">
        <name>Co(2+)</name>
        <dbReference type="ChEBI" id="CHEBI:48828"/>
    </cofactor>
</comment>
<feature type="binding site" evidence="10">
    <location>
        <position position="67"/>
    </location>
    <ligand>
        <name>a divalent metal cation</name>
        <dbReference type="ChEBI" id="CHEBI:60240"/>
    </ligand>
</feature>
<feature type="binding site" evidence="10">
    <location>
        <begin position="76"/>
        <end position="79"/>
    </location>
    <ligand>
        <name>substrate</name>
    </ligand>
</feature>
<keyword evidence="9 10" id="KW-0378">Hydrolase</keyword>
<evidence type="ECO:0000256" key="8">
    <source>
        <dbReference type="ARBA" id="ARBA00022741"/>
    </source>
</evidence>
<protein>
    <recommendedName>
        <fullName evidence="5">5'-deoxynucleotidase</fullName>
        <ecNumber evidence="5">3.1.3.89</ecNumber>
    </recommendedName>
</protein>
<dbReference type="InterPro" id="IPR003607">
    <property type="entry name" value="HD/PDEase_dom"/>
</dbReference>
<dbReference type="Pfam" id="PF12917">
    <property type="entry name" value="YfbR-like"/>
    <property type="match status" value="1"/>
</dbReference>
<comment type="cofactor">
    <cofactor evidence="10">
        <name>a divalent metal cation</name>
        <dbReference type="ChEBI" id="CHEBI:60240"/>
    </cofactor>
</comment>
<evidence type="ECO:0000256" key="1">
    <source>
        <dbReference type="ARBA" id="ARBA00001638"/>
    </source>
</evidence>
<feature type="binding site" evidence="10">
    <location>
        <position position="136"/>
    </location>
    <ligand>
        <name>substrate</name>
    </ligand>
</feature>
<feature type="binding site" evidence="10">
    <location>
        <position position="136"/>
    </location>
    <ligand>
        <name>a divalent metal cation</name>
        <dbReference type="ChEBI" id="CHEBI:60240"/>
    </ligand>
</feature>
<evidence type="ECO:0000256" key="9">
    <source>
        <dbReference type="ARBA" id="ARBA00022801"/>
    </source>
</evidence>
<dbReference type="Proteomes" id="UP001501321">
    <property type="component" value="Unassembled WGS sequence"/>
</dbReference>